<name>A0ABD1P2A7_9LAMI</name>
<proteinExistence type="predicted"/>
<accession>A0ABD1P2A7</accession>
<protein>
    <submittedName>
        <fullName evidence="2">Uncharacterized protein</fullName>
    </submittedName>
</protein>
<feature type="region of interest" description="Disordered" evidence="1">
    <location>
        <begin position="134"/>
        <end position="162"/>
    </location>
</feature>
<dbReference type="EMBL" id="JBFOLK010000037">
    <property type="protein sequence ID" value="KAL2457999.1"/>
    <property type="molecule type" value="Genomic_DNA"/>
</dbReference>
<reference evidence="3" key="1">
    <citation type="submission" date="2024-07" db="EMBL/GenBank/DDBJ databases">
        <title>Two chromosome-level genome assemblies of Korean endemic species Abeliophyllum distichum and Forsythia ovata (Oleaceae).</title>
        <authorList>
            <person name="Jang H."/>
        </authorList>
    </citation>
    <scope>NUCLEOTIDE SEQUENCE [LARGE SCALE GENOMIC DNA]</scope>
</reference>
<feature type="compositionally biased region" description="Polar residues" evidence="1">
    <location>
        <begin position="143"/>
        <end position="154"/>
    </location>
</feature>
<keyword evidence="3" id="KW-1185">Reference proteome</keyword>
<dbReference type="AlphaFoldDB" id="A0ABD1P2A7"/>
<dbReference type="Proteomes" id="UP001604336">
    <property type="component" value="Unassembled WGS sequence"/>
</dbReference>
<evidence type="ECO:0000313" key="2">
    <source>
        <dbReference type="EMBL" id="KAL2457999.1"/>
    </source>
</evidence>
<organism evidence="2 3">
    <name type="scientific">Abeliophyllum distichum</name>
    <dbReference type="NCBI Taxonomy" id="126358"/>
    <lineage>
        <taxon>Eukaryota</taxon>
        <taxon>Viridiplantae</taxon>
        <taxon>Streptophyta</taxon>
        <taxon>Embryophyta</taxon>
        <taxon>Tracheophyta</taxon>
        <taxon>Spermatophyta</taxon>
        <taxon>Magnoliopsida</taxon>
        <taxon>eudicotyledons</taxon>
        <taxon>Gunneridae</taxon>
        <taxon>Pentapetalae</taxon>
        <taxon>asterids</taxon>
        <taxon>lamiids</taxon>
        <taxon>Lamiales</taxon>
        <taxon>Oleaceae</taxon>
        <taxon>Forsythieae</taxon>
        <taxon>Abeliophyllum</taxon>
    </lineage>
</organism>
<evidence type="ECO:0000313" key="3">
    <source>
        <dbReference type="Proteomes" id="UP001604336"/>
    </source>
</evidence>
<comment type="caution">
    <text evidence="2">The sequence shown here is derived from an EMBL/GenBank/DDBJ whole genome shotgun (WGS) entry which is preliminary data.</text>
</comment>
<gene>
    <name evidence="2" type="ORF">Adt_46123</name>
</gene>
<evidence type="ECO:0000256" key="1">
    <source>
        <dbReference type="SAM" id="MobiDB-lite"/>
    </source>
</evidence>
<sequence>MFTVPPCYPSWTEVLEEQRARLRSIIESYFDLQGDRSPDECRTVCAAVDHLAADRYQDYKLKERFTKNKVKRGKAKYPSVRGSKCFSAMHYDEVQDKLVELRETQQAQVTSNGTSLDERAIVKEVLGERRGHIRGVEGVPKGTSPSLDSTTTSKETLRRPSE</sequence>